<name>A0ABW2A1T6_9GAMM</name>
<evidence type="ECO:0000313" key="2">
    <source>
        <dbReference type="Proteomes" id="UP001596422"/>
    </source>
</evidence>
<organism evidence="1 2">
    <name type="scientific">Marinobacterium aestuariivivens</name>
    <dbReference type="NCBI Taxonomy" id="1698799"/>
    <lineage>
        <taxon>Bacteria</taxon>
        <taxon>Pseudomonadati</taxon>
        <taxon>Pseudomonadota</taxon>
        <taxon>Gammaproteobacteria</taxon>
        <taxon>Oceanospirillales</taxon>
        <taxon>Oceanospirillaceae</taxon>
        <taxon>Marinobacterium</taxon>
    </lineage>
</organism>
<reference evidence="2" key="1">
    <citation type="journal article" date="2019" name="Int. J. Syst. Evol. Microbiol.">
        <title>The Global Catalogue of Microorganisms (GCM) 10K type strain sequencing project: providing services to taxonomists for standard genome sequencing and annotation.</title>
        <authorList>
            <consortium name="The Broad Institute Genomics Platform"/>
            <consortium name="The Broad Institute Genome Sequencing Center for Infectious Disease"/>
            <person name="Wu L."/>
            <person name="Ma J."/>
        </authorList>
    </citation>
    <scope>NUCLEOTIDE SEQUENCE [LARGE SCALE GENOMIC DNA]</scope>
    <source>
        <strain evidence="2">NBRC 111756</strain>
    </source>
</reference>
<proteinExistence type="predicted"/>
<dbReference type="RefSeq" id="WP_379909914.1">
    <property type="nucleotide sequence ID" value="NZ_JBHSWE010000001.1"/>
</dbReference>
<sequence length="131" mass="14692">MPAPLEYFAATDSDSSHRTIRHTLPGRELHRAYDDWGPVRVIEDGPRRYLSFGYGGEQSCIDCENPALPVFEYVQAMLLALLYMPAPAMSPSSDSAAAISATASRPMIRHWNCRWWSCARWSWKPPATGCS</sequence>
<dbReference type="Proteomes" id="UP001596422">
    <property type="component" value="Unassembled WGS sequence"/>
</dbReference>
<dbReference type="EMBL" id="JBHSWE010000001">
    <property type="protein sequence ID" value="MFC6671402.1"/>
    <property type="molecule type" value="Genomic_DNA"/>
</dbReference>
<accession>A0ABW2A1T6</accession>
<protein>
    <submittedName>
        <fullName evidence="1">Uncharacterized protein</fullName>
    </submittedName>
</protein>
<keyword evidence="2" id="KW-1185">Reference proteome</keyword>
<comment type="caution">
    <text evidence="1">The sequence shown here is derived from an EMBL/GenBank/DDBJ whole genome shotgun (WGS) entry which is preliminary data.</text>
</comment>
<evidence type="ECO:0000313" key="1">
    <source>
        <dbReference type="EMBL" id="MFC6671402.1"/>
    </source>
</evidence>
<gene>
    <name evidence="1" type="ORF">ACFQDL_15970</name>
</gene>